<gene>
    <name evidence="8" type="ORF">AVDCRST_MAG19-277</name>
</gene>
<evidence type="ECO:0000256" key="5">
    <source>
        <dbReference type="ARBA" id="ARBA00023014"/>
    </source>
</evidence>
<evidence type="ECO:0000313" key="8">
    <source>
        <dbReference type="EMBL" id="CAA9546303.1"/>
    </source>
</evidence>
<dbReference type="GO" id="GO:0016491">
    <property type="term" value="F:oxidoreductase activity"/>
    <property type="evidence" value="ECO:0007669"/>
    <property type="project" value="InterPro"/>
</dbReference>
<feature type="binding site" evidence="7">
    <location>
        <position position="100"/>
    </location>
    <ligand>
        <name>[2Fe-2S] cluster</name>
        <dbReference type="ChEBI" id="CHEBI:190135"/>
    </ligand>
</feature>
<dbReference type="InterPro" id="IPR002023">
    <property type="entry name" value="NuoE-like"/>
</dbReference>
<dbReference type="InterPro" id="IPR041921">
    <property type="entry name" value="NuoE_N"/>
</dbReference>
<dbReference type="Pfam" id="PF01257">
    <property type="entry name" value="2Fe-2S_thioredx"/>
    <property type="match status" value="1"/>
</dbReference>
<dbReference type="InterPro" id="IPR036249">
    <property type="entry name" value="Thioredoxin-like_sf"/>
</dbReference>
<evidence type="ECO:0000256" key="6">
    <source>
        <dbReference type="ARBA" id="ARBA00034078"/>
    </source>
</evidence>
<reference evidence="8" key="1">
    <citation type="submission" date="2020-02" db="EMBL/GenBank/DDBJ databases">
        <authorList>
            <person name="Meier V. D."/>
        </authorList>
    </citation>
    <scope>NUCLEOTIDE SEQUENCE</scope>
    <source>
        <strain evidence="8">AVDCRST_MAG19</strain>
    </source>
</reference>
<keyword evidence="4 7" id="KW-0408">Iron</keyword>
<comment type="cofactor">
    <cofactor evidence="6">
        <name>[2Fe-2S] cluster</name>
        <dbReference type="ChEBI" id="CHEBI:190135"/>
    </cofactor>
</comment>
<dbReference type="GO" id="GO:0051537">
    <property type="term" value="F:2 iron, 2 sulfur cluster binding"/>
    <property type="evidence" value="ECO:0007669"/>
    <property type="project" value="UniProtKB-KW"/>
</dbReference>
<keyword evidence="2 7" id="KW-0001">2Fe-2S</keyword>
<dbReference type="AlphaFoldDB" id="A0A6J4UEM5"/>
<feature type="binding site" evidence="7">
    <location>
        <position position="137"/>
    </location>
    <ligand>
        <name>[2Fe-2S] cluster</name>
        <dbReference type="ChEBI" id="CHEBI:190135"/>
    </ligand>
</feature>
<evidence type="ECO:0000256" key="1">
    <source>
        <dbReference type="ARBA" id="ARBA00010643"/>
    </source>
</evidence>
<proteinExistence type="inferred from homology"/>
<accession>A0A6J4UEM5</accession>
<dbReference type="InterPro" id="IPR028431">
    <property type="entry name" value="NADP_DH_HndA-like"/>
</dbReference>
<dbReference type="PANTHER" id="PTHR43342:SF1">
    <property type="entry name" value="BIFURCATING [FEFE] HYDROGENASE GAMMA SUBUNIT"/>
    <property type="match status" value="1"/>
</dbReference>
<evidence type="ECO:0000256" key="7">
    <source>
        <dbReference type="PIRSR" id="PIRSR000216-1"/>
    </source>
</evidence>
<dbReference type="EMBL" id="CADCWL010000017">
    <property type="protein sequence ID" value="CAA9546303.1"/>
    <property type="molecule type" value="Genomic_DNA"/>
</dbReference>
<dbReference type="PANTHER" id="PTHR43342">
    <property type="entry name" value="NADH-QUINONE OXIDOREDUCTASE, E SUBUNIT"/>
    <property type="match status" value="1"/>
</dbReference>
<evidence type="ECO:0000256" key="3">
    <source>
        <dbReference type="ARBA" id="ARBA00022723"/>
    </source>
</evidence>
<comment type="similarity">
    <text evidence="1">Belongs to the complex I 24 kDa subunit family.</text>
</comment>
<dbReference type="InterPro" id="IPR042128">
    <property type="entry name" value="NuoE_dom"/>
</dbReference>
<keyword evidence="5 7" id="KW-0411">Iron-sulfur</keyword>
<organism evidence="8">
    <name type="scientific">uncultured Thermomicrobiales bacterium</name>
    <dbReference type="NCBI Taxonomy" id="1645740"/>
    <lineage>
        <taxon>Bacteria</taxon>
        <taxon>Pseudomonadati</taxon>
        <taxon>Thermomicrobiota</taxon>
        <taxon>Thermomicrobia</taxon>
        <taxon>Thermomicrobiales</taxon>
        <taxon>environmental samples</taxon>
    </lineage>
</organism>
<evidence type="ECO:0000256" key="4">
    <source>
        <dbReference type="ARBA" id="ARBA00023004"/>
    </source>
</evidence>
<dbReference type="Gene3D" id="1.10.10.1590">
    <property type="entry name" value="NADH-quinone oxidoreductase subunit E"/>
    <property type="match status" value="1"/>
</dbReference>
<dbReference type="CDD" id="cd03064">
    <property type="entry name" value="TRX_Fd_NuoE"/>
    <property type="match status" value="1"/>
</dbReference>
<keyword evidence="3 7" id="KW-0479">Metal-binding</keyword>
<feature type="binding site" evidence="7">
    <location>
        <position position="141"/>
    </location>
    <ligand>
        <name>[2Fe-2S] cluster</name>
        <dbReference type="ChEBI" id="CHEBI:190135"/>
    </ligand>
</feature>
<dbReference type="PIRSF" id="PIRSF000216">
    <property type="entry name" value="NADH_DH_24kDa"/>
    <property type="match status" value="1"/>
</dbReference>
<feature type="binding site" evidence="7">
    <location>
        <position position="95"/>
    </location>
    <ligand>
        <name>[2Fe-2S] cluster</name>
        <dbReference type="ChEBI" id="CHEBI:190135"/>
    </ligand>
</feature>
<name>A0A6J4UEM5_9BACT</name>
<evidence type="ECO:0000256" key="2">
    <source>
        <dbReference type="ARBA" id="ARBA00022714"/>
    </source>
</evidence>
<dbReference type="Gene3D" id="3.40.30.10">
    <property type="entry name" value="Glutaredoxin"/>
    <property type="match status" value="1"/>
</dbReference>
<dbReference type="SUPFAM" id="SSF52833">
    <property type="entry name" value="Thioredoxin-like"/>
    <property type="match status" value="1"/>
</dbReference>
<comment type="cofactor">
    <cofactor evidence="7">
        <name>[2Fe-2S] cluster</name>
        <dbReference type="ChEBI" id="CHEBI:190135"/>
    </cofactor>
    <text evidence="7">Binds 1 [2Fe-2S] cluster.</text>
</comment>
<sequence>MVVQAHAAATDPAGIDLDVVREIVSHFKPQDHQEAQELILAALQEVNERFGYVSLEAAEIVAAHLGTTANRVYGLLTFYADFRTEPRGKHFMLVCHGMSCYALGSQALVQELKDRWGIADGGTTADGELTIQVVNGCLGVCDKAPIVELDHAFHGDLTVERLNDVIQRAIAARNASPVAILGSGSDHGSQQ</sequence>
<keyword evidence="8" id="KW-0830">Ubiquinone</keyword>
<dbReference type="GO" id="GO:0046872">
    <property type="term" value="F:metal ion binding"/>
    <property type="evidence" value="ECO:0007669"/>
    <property type="project" value="UniProtKB-KW"/>
</dbReference>
<protein>
    <submittedName>
        <fullName evidence="8">NADH dehydrogenase (Ubiquinone), 24 kDa subunit</fullName>
    </submittedName>
</protein>